<feature type="compositionally biased region" description="Polar residues" evidence="1">
    <location>
        <begin position="1"/>
        <end position="11"/>
    </location>
</feature>
<evidence type="ECO:0000313" key="2">
    <source>
        <dbReference type="EMBL" id="KAK4013536.1"/>
    </source>
</evidence>
<feature type="region of interest" description="Disordered" evidence="1">
    <location>
        <begin position="1"/>
        <end position="241"/>
    </location>
</feature>
<reference evidence="2 3" key="1">
    <citation type="journal article" date="2023" name="Nucleic Acids Res.">
        <title>The hologenome of Daphnia magna reveals possible DNA methylation and microbiome-mediated evolution of the host genome.</title>
        <authorList>
            <person name="Chaturvedi A."/>
            <person name="Li X."/>
            <person name="Dhandapani V."/>
            <person name="Marshall H."/>
            <person name="Kissane S."/>
            <person name="Cuenca-Cambronero M."/>
            <person name="Asole G."/>
            <person name="Calvet F."/>
            <person name="Ruiz-Romero M."/>
            <person name="Marangio P."/>
            <person name="Guigo R."/>
            <person name="Rago D."/>
            <person name="Mirbahai L."/>
            <person name="Eastwood N."/>
            <person name="Colbourne J.K."/>
            <person name="Zhou J."/>
            <person name="Mallon E."/>
            <person name="Orsini L."/>
        </authorList>
    </citation>
    <scope>NUCLEOTIDE SEQUENCE [LARGE SCALE GENOMIC DNA]</scope>
    <source>
        <strain evidence="2">LRV0_1</strain>
    </source>
</reference>
<gene>
    <name evidence="2" type="ORF">OUZ56_026090</name>
</gene>
<feature type="compositionally biased region" description="Basic and acidic residues" evidence="1">
    <location>
        <begin position="96"/>
        <end position="107"/>
    </location>
</feature>
<evidence type="ECO:0000313" key="3">
    <source>
        <dbReference type="Proteomes" id="UP001234178"/>
    </source>
</evidence>
<dbReference type="EMBL" id="JAOYFB010000004">
    <property type="protein sequence ID" value="KAK4013536.1"/>
    <property type="molecule type" value="Genomic_DNA"/>
</dbReference>
<protein>
    <submittedName>
        <fullName evidence="2">Uncharacterized protein</fullName>
    </submittedName>
</protein>
<accession>A0ABQ9ZKV4</accession>
<organism evidence="2 3">
    <name type="scientific">Daphnia magna</name>
    <dbReference type="NCBI Taxonomy" id="35525"/>
    <lineage>
        <taxon>Eukaryota</taxon>
        <taxon>Metazoa</taxon>
        <taxon>Ecdysozoa</taxon>
        <taxon>Arthropoda</taxon>
        <taxon>Crustacea</taxon>
        <taxon>Branchiopoda</taxon>
        <taxon>Diplostraca</taxon>
        <taxon>Cladocera</taxon>
        <taxon>Anomopoda</taxon>
        <taxon>Daphniidae</taxon>
        <taxon>Daphnia</taxon>
    </lineage>
</organism>
<evidence type="ECO:0000256" key="1">
    <source>
        <dbReference type="SAM" id="MobiDB-lite"/>
    </source>
</evidence>
<feature type="compositionally biased region" description="Polar residues" evidence="1">
    <location>
        <begin position="143"/>
        <end position="155"/>
    </location>
</feature>
<feature type="compositionally biased region" description="Basic and acidic residues" evidence="1">
    <location>
        <begin position="194"/>
        <end position="215"/>
    </location>
</feature>
<dbReference type="Proteomes" id="UP001234178">
    <property type="component" value="Unassembled WGS sequence"/>
</dbReference>
<sequence>MSGQENTSSKGVQGIAASPPLPLVPRRNKTPKRGEEKEDGDNITCLQSTIRTTAEDSHRRKCGFNSHVGKRQPCNNQGAAASAETDARAAQRHSRKVEDHKGRDSGFADRSQLECTWGSLQTSNRQPIPRRPADEEGDRSSQRSRPSLTWDNSDLTGDPQEKILPHSPRVSKENELFADQDLFSPVQNAEFQPEDERDKDELYTPRRFSNERTTEYHPATGDTDLNYSQLSSESDKESDDAEDTVGLLISFNYTTPIIRTTTVNRTLTQTQS</sequence>
<feature type="compositionally biased region" description="Basic and acidic residues" evidence="1">
    <location>
        <begin position="159"/>
        <end position="175"/>
    </location>
</feature>
<comment type="caution">
    <text evidence="2">The sequence shown here is derived from an EMBL/GenBank/DDBJ whole genome shotgun (WGS) entry which is preliminary data.</text>
</comment>
<proteinExistence type="predicted"/>
<keyword evidence="3" id="KW-1185">Reference proteome</keyword>
<name>A0ABQ9ZKV4_9CRUS</name>
<feature type="compositionally biased region" description="Basic and acidic residues" evidence="1">
    <location>
        <begin position="131"/>
        <end position="141"/>
    </location>
</feature>